<dbReference type="Pfam" id="PF05050">
    <property type="entry name" value="Methyltransf_21"/>
    <property type="match status" value="1"/>
</dbReference>
<organism evidence="2 3">
    <name type="scientific">Nonomuraea dietziae</name>
    <dbReference type="NCBI Taxonomy" id="65515"/>
    <lineage>
        <taxon>Bacteria</taxon>
        <taxon>Bacillati</taxon>
        <taxon>Actinomycetota</taxon>
        <taxon>Actinomycetes</taxon>
        <taxon>Streptosporangiales</taxon>
        <taxon>Streptosporangiaceae</taxon>
        <taxon>Nonomuraea</taxon>
    </lineage>
</organism>
<name>A0A7W5VA74_9ACTN</name>
<keyword evidence="2" id="KW-0808">Transferase</keyword>
<dbReference type="EMBL" id="JACIBV010000001">
    <property type="protein sequence ID" value="MBB3731036.1"/>
    <property type="molecule type" value="Genomic_DNA"/>
</dbReference>
<feature type="domain" description="Methyltransferase FkbM" evidence="1">
    <location>
        <begin position="40"/>
        <end position="215"/>
    </location>
</feature>
<gene>
    <name evidence="2" type="ORF">FHR33_006896</name>
</gene>
<keyword evidence="2" id="KW-0489">Methyltransferase</keyword>
<keyword evidence="3" id="KW-1185">Reference proteome</keyword>
<dbReference type="NCBIfam" id="TIGR01444">
    <property type="entry name" value="fkbM_fam"/>
    <property type="match status" value="1"/>
</dbReference>
<evidence type="ECO:0000313" key="3">
    <source>
        <dbReference type="Proteomes" id="UP000579945"/>
    </source>
</evidence>
<proteinExistence type="predicted"/>
<evidence type="ECO:0000259" key="1">
    <source>
        <dbReference type="Pfam" id="PF05050"/>
    </source>
</evidence>
<accession>A0A7W5VA74</accession>
<dbReference type="InterPro" id="IPR052514">
    <property type="entry name" value="SAM-dependent_MTase"/>
</dbReference>
<comment type="caution">
    <text evidence="2">The sequence shown here is derived from an EMBL/GenBank/DDBJ whole genome shotgun (WGS) entry which is preliminary data.</text>
</comment>
<dbReference type="PANTHER" id="PTHR34203">
    <property type="entry name" value="METHYLTRANSFERASE, FKBM FAMILY PROTEIN"/>
    <property type="match status" value="1"/>
</dbReference>
<reference evidence="2 3" key="1">
    <citation type="submission" date="2020-08" db="EMBL/GenBank/DDBJ databases">
        <title>Sequencing the genomes of 1000 actinobacteria strains.</title>
        <authorList>
            <person name="Klenk H.-P."/>
        </authorList>
    </citation>
    <scope>NUCLEOTIDE SEQUENCE [LARGE SCALE GENOMIC DNA]</scope>
    <source>
        <strain evidence="2 3">DSM 44320</strain>
    </source>
</reference>
<evidence type="ECO:0000313" key="2">
    <source>
        <dbReference type="EMBL" id="MBB3731036.1"/>
    </source>
</evidence>
<dbReference type="RefSeq" id="WP_183656491.1">
    <property type="nucleotide sequence ID" value="NZ_BAAAXX010000162.1"/>
</dbReference>
<dbReference type="SUPFAM" id="SSF53335">
    <property type="entry name" value="S-adenosyl-L-methionine-dependent methyltransferases"/>
    <property type="match status" value="1"/>
</dbReference>
<dbReference type="GO" id="GO:0008168">
    <property type="term" value="F:methyltransferase activity"/>
    <property type="evidence" value="ECO:0007669"/>
    <property type="project" value="UniProtKB-KW"/>
</dbReference>
<dbReference type="Proteomes" id="UP000579945">
    <property type="component" value="Unassembled WGS sequence"/>
</dbReference>
<dbReference type="InterPro" id="IPR029063">
    <property type="entry name" value="SAM-dependent_MTases_sf"/>
</dbReference>
<dbReference type="AlphaFoldDB" id="A0A7W5VA74"/>
<dbReference type="GO" id="GO:0032259">
    <property type="term" value="P:methylation"/>
    <property type="evidence" value="ECO:0007669"/>
    <property type="project" value="UniProtKB-KW"/>
</dbReference>
<dbReference type="PANTHER" id="PTHR34203:SF15">
    <property type="entry name" value="SLL1173 PROTEIN"/>
    <property type="match status" value="1"/>
</dbReference>
<sequence length="245" mass="27101">MLTRLDLMAGAFRAGAALALSEPEIRGLGRLVRQGDVCFDIGAAYGMYTYPLAALVGPGGQVHSFEPLPNPFRLLAAGRRASGAERIRVNNAALGPAPGRELMTLPYRFGLPIHGWAHLRTGQRRPGRPISFSSTRTLKVEVRGVDEYCEDHGIDRVAFMKVDVEGFEARVLEGAARTIDSHRPSLLLEIEDRHLDKYGMTSADLADPLRERGYLMYAWHRGRWARVNSVTTARRNYLFAAQGGL</sequence>
<dbReference type="GeneID" id="95393155"/>
<protein>
    <submittedName>
        <fullName evidence="2">FkbM family methyltransferase</fullName>
    </submittedName>
</protein>
<dbReference type="Gene3D" id="3.40.50.150">
    <property type="entry name" value="Vaccinia Virus protein VP39"/>
    <property type="match status" value="1"/>
</dbReference>
<dbReference type="InterPro" id="IPR006342">
    <property type="entry name" value="FkbM_mtfrase"/>
</dbReference>